<evidence type="ECO:0000259" key="2">
    <source>
        <dbReference type="Pfam" id="PF08268"/>
    </source>
</evidence>
<reference evidence="3 4" key="1">
    <citation type="journal article" date="2013" name="Front. Plant Sci.">
        <title>The Reference Genome of the Halophytic Plant Eutrema salsugineum.</title>
        <authorList>
            <person name="Yang R."/>
            <person name="Jarvis D.E."/>
            <person name="Chen H."/>
            <person name="Beilstein M.A."/>
            <person name="Grimwood J."/>
            <person name="Jenkins J."/>
            <person name="Shu S."/>
            <person name="Prochnik S."/>
            <person name="Xin M."/>
            <person name="Ma C."/>
            <person name="Schmutz J."/>
            <person name="Wing R.A."/>
            <person name="Mitchell-Olds T."/>
            <person name="Schumaker K.S."/>
            <person name="Wang X."/>
        </authorList>
    </citation>
    <scope>NUCLEOTIDE SEQUENCE [LARGE SCALE GENOMIC DNA]</scope>
</reference>
<keyword evidence="4" id="KW-1185">Reference proteome</keyword>
<evidence type="ECO:0000259" key="1">
    <source>
        <dbReference type="Pfam" id="PF00646"/>
    </source>
</evidence>
<dbReference type="NCBIfam" id="TIGR01640">
    <property type="entry name" value="F_box_assoc_1"/>
    <property type="match status" value="1"/>
</dbReference>
<dbReference type="PANTHER" id="PTHR31111">
    <property type="entry name" value="BNAA05G37150D PROTEIN-RELATED"/>
    <property type="match status" value="1"/>
</dbReference>
<accession>V4JYW5</accession>
<evidence type="ECO:0000313" key="3">
    <source>
        <dbReference type="EMBL" id="ESQ30715.1"/>
    </source>
</evidence>
<dbReference type="Pfam" id="PF00646">
    <property type="entry name" value="F-box"/>
    <property type="match status" value="1"/>
</dbReference>
<dbReference type="Gramene" id="ESQ30715">
    <property type="protein sequence ID" value="ESQ30715"/>
    <property type="gene ID" value="EUTSA_v10012345mg"/>
</dbReference>
<name>V4JYW5_EUTSA</name>
<dbReference type="OMA" id="YYITHIY"/>
<protein>
    <submittedName>
        <fullName evidence="3">Uncharacterized protein</fullName>
    </submittedName>
</protein>
<feature type="domain" description="F-box associated beta-propeller type 3" evidence="2">
    <location>
        <begin position="75"/>
        <end position="304"/>
    </location>
</feature>
<sequence length="307" mass="36010">MEQQEEKKRKDYKGRRRQSKSTLSLPLDITSEILLRLPEKSVGRFLCESKLWSSITTDPYFINLFETQLPPHPSLLLCFIKDGNLFVSSIPQHTLHQNSNKSYSSSQPIFDRYPLEFPEEYSYLPPTESVHGLICFPGSGKPIVWNPRKRQVSTFPKPRLTWKTREIFLGYDPIESKYKLMCVPSRRSSDVCQVLTLGSAQKSWRTVKTNHKHRSSFRNSGRCIDGVIYYITHIYRTIAWVIMSFDVRFENFGKIDLPSDIHRDMLINYGGRFACVDKTWWKNTLWILKDAEKHKWSSKDFFSPINI</sequence>
<dbReference type="InterPro" id="IPR036047">
    <property type="entry name" value="F-box-like_dom_sf"/>
</dbReference>
<feature type="domain" description="F-box" evidence="1">
    <location>
        <begin position="23"/>
        <end position="61"/>
    </location>
</feature>
<dbReference type="InterPro" id="IPR013187">
    <property type="entry name" value="F-box-assoc_dom_typ3"/>
</dbReference>
<dbReference type="Proteomes" id="UP000030689">
    <property type="component" value="Unassembled WGS sequence"/>
</dbReference>
<organism evidence="3 4">
    <name type="scientific">Eutrema salsugineum</name>
    <name type="common">Saltwater cress</name>
    <name type="synonym">Sisymbrium salsugineum</name>
    <dbReference type="NCBI Taxonomy" id="72664"/>
    <lineage>
        <taxon>Eukaryota</taxon>
        <taxon>Viridiplantae</taxon>
        <taxon>Streptophyta</taxon>
        <taxon>Embryophyta</taxon>
        <taxon>Tracheophyta</taxon>
        <taxon>Spermatophyta</taxon>
        <taxon>Magnoliopsida</taxon>
        <taxon>eudicotyledons</taxon>
        <taxon>Gunneridae</taxon>
        <taxon>Pentapetalae</taxon>
        <taxon>rosids</taxon>
        <taxon>malvids</taxon>
        <taxon>Brassicales</taxon>
        <taxon>Brassicaceae</taxon>
        <taxon>Eutremeae</taxon>
        <taxon>Eutrema</taxon>
    </lineage>
</organism>
<dbReference type="Pfam" id="PF08268">
    <property type="entry name" value="FBA_3"/>
    <property type="match status" value="1"/>
</dbReference>
<gene>
    <name evidence="3" type="ORF">EUTSA_v10012345mg</name>
</gene>
<dbReference type="InterPro" id="IPR017451">
    <property type="entry name" value="F-box-assoc_interact_dom"/>
</dbReference>
<dbReference type="PANTHER" id="PTHR31111:SF119">
    <property type="entry name" value="F-BOX DOMAIN-CONTAINING PROTEIN"/>
    <property type="match status" value="1"/>
</dbReference>
<dbReference type="EMBL" id="KI517809">
    <property type="protein sequence ID" value="ESQ30715.1"/>
    <property type="molecule type" value="Genomic_DNA"/>
</dbReference>
<evidence type="ECO:0000313" key="4">
    <source>
        <dbReference type="Proteomes" id="UP000030689"/>
    </source>
</evidence>
<dbReference type="AlphaFoldDB" id="V4JYW5"/>
<dbReference type="InterPro" id="IPR001810">
    <property type="entry name" value="F-box_dom"/>
</dbReference>
<dbReference type="STRING" id="72664.V4JYW5"/>
<dbReference type="KEGG" id="eus:EUTSA_v10012345mg"/>
<proteinExistence type="predicted"/>
<dbReference type="SUPFAM" id="SSF81383">
    <property type="entry name" value="F-box domain"/>
    <property type="match status" value="1"/>
</dbReference>